<protein>
    <recommendedName>
        <fullName evidence="1">Retrovirus-related Pol polyprotein from transposon TNT 1-94-like beta-barrel domain-containing protein</fullName>
    </recommendedName>
</protein>
<proteinExistence type="predicted"/>
<gene>
    <name evidence="2" type="ORF">VitviT2T_011569</name>
</gene>
<evidence type="ECO:0000259" key="1">
    <source>
        <dbReference type="Pfam" id="PF22936"/>
    </source>
</evidence>
<dbReference type="Pfam" id="PF22936">
    <property type="entry name" value="Pol_BBD"/>
    <property type="match status" value="1"/>
</dbReference>
<dbReference type="PANTHER" id="PTHR47481:SF22">
    <property type="entry name" value="RETROTRANSPOSON GAG DOMAIN-CONTAINING PROTEIN"/>
    <property type="match status" value="1"/>
</dbReference>
<dbReference type="PANTHER" id="PTHR47481">
    <property type="match status" value="1"/>
</dbReference>
<sequence>MVVSRRLPKEITNQEYTLWHRQDQLLLSWLLLSISEGVLAQVIGCSTSSEVWITLEKLFASQSKTRILQLHIQLQSIKKNSLTMGEYFAKIKRVADNLAAVGQPISNDDKMMYLLAGLGSNYDPVVISASIDSPEMVVDPAWYVDSGATNHVTNELGRMQAATEYLGNQKLTVGSGQGLPIQHIGHSFLSTSDKTILLKNILHVPSITKNLLSV</sequence>
<dbReference type="Pfam" id="PF14223">
    <property type="entry name" value="Retrotran_gag_2"/>
    <property type="match status" value="1"/>
</dbReference>
<dbReference type="InterPro" id="IPR054722">
    <property type="entry name" value="PolX-like_BBD"/>
</dbReference>
<reference evidence="2 3" key="1">
    <citation type="journal article" date="2023" name="Hortic Res">
        <title>The complete reference genome for grapevine (Vitis vinifera L.) genetics and breeding.</title>
        <authorList>
            <person name="Shi X."/>
            <person name="Cao S."/>
            <person name="Wang X."/>
            <person name="Huang S."/>
            <person name="Wang Y."/>
            <person name="Liu Z."/>
            <person name="Liu W."/>
            <person name="Leng X."/>
            <person name="Peng Y."/>
            <person name="Wang N."/>
            <person name="Wang Y."/>
            <person name="Ma Z."/>
            <person name="Xu X."/>
            <person name="Zhang F."/>
            <person name="Xue H."/>
            <person name="Zhong H."/>
            <person name="Wang Y."/>
            <person name="Zhang K."/>
            <person name="Velt A."/>
            <person name="Avia K."/>
            <person name="Holtgrawe D."/>
            <person name="Grimplet J."/>
            <person name="Matus J.T."/>
            <person name="Ware D."/>
            <person name="Wu X."/>
            <person name="Wang H."/>
            <person name="Liu C."/>
            <person name="Fang Y."/>
            <person name="Rustenholz C."/>
            <person name="Cheng Z."/>
            <person name="Xiao H."/>
            <person name="Zhou Y."/>
        </authorList>
    </citation>
    <scope>NUCLEOTIDE SEQUENCE [LARGE SCALE GENOMIC DNA]</scope>
    <source>
        <strain evidence="3">cv. Pinot noir / PN40024</strain>
        <tissue evidence="2">Leaf</tissue>
    </source>
</reference>
<evidence type="ECO:0000313" key="3">
    <source>
        <dbReference type="Proteomes" id="UP001227230"/>
    </source>
</evidence>
<dbReference type="EMBL" id="CP126655">
    <property type="protein sequence ID" value="WJZ92583.1"/>
    <property type="molecule type" value="Genomic_DNA"/>
</dbReference>
<organism evidence="2 3">
    <name type="scientific">Vitis vinifera</name>
    <name type="common">Grape</name>
    <dbReference type="NCBI Taxonomy" id="29760"/>
    <lineage>
        <taxon>Eukaryota</taxon>
        <taxon>Viridiplantae</taxon>
        <taxon>Streptophyta</taxon>
        <taxon>Embryophyta</taxon>
        <taxon>Tracheophyta</taxon>
        <taxon>Spermatophyta</taxon>
        <taxon>Magnoliopsida</taxon>
        <taxon>eudicotyledons</taxon>
        <taxon>Gunneridae</taxon>
        <taxon>Pentapetalae</taxon>
        <taxon>rosids</taxon>
        <taxon>Vitales</taxon>
        <taxon>Vitaceae</taxon>
        <taxon>Viteae</taxon>
        <taxon>Vitis</taxon>
    </lineage>
</organism>
<evidence type="ECO:0000313" key="2">
    <source>
        <dbReference type="EMBL" id="WJZ92583.1"/>
    </source>
</evidence>
<accession>A0ABY9CBD7</accession>
<keyword evidence="3" id="KW-1185">Reference proteome</keyword>
<dbReference type="Proteomes" id="UP001227230">
    <property type="component" value="Chromosome 8"/>
</dbReference>
<name>A0ABY9CBD7_VITVI</name>
<feature type="domain" description="Retrovirus-related Pol polyprotein from transposon TNT 1-94-like beta-barrel" evidence="1">
    <location>
        <begin position="142"/>
        <end position="214"/>
    </location>
</feature>